<keyword evidence="3 6" id="KW-0812">Transmembrane</keyword>
<proteinExistence type="inferred from homology"/>
<evidence type="ECO:0000313" key="9">
    <source>
        <dbReference type="Proteomes" id="UP000293874"/>
    </source>
</evidence>
<comment type="similarity">
    <text evidence="6">Belongs to the TVP38/TMEM64 family.</text>
</comment>
<feature type="transmembrane region" description="Helical" evidence="6">
    <location>
        <begin position="220"/>
        <end position="241"/>
    </location>
</feature>
<feature type="transmembrane region" description="Helical" evidence="6">
    <location>
        <begin position="31"/>
        <end position="50"/>
    </location>
</feature>
<evidence type="ECO:0000256" key="6">
    <source>
        <dbReference type="RuleBase" id="RU366058"/>
    </source>
</evidence>
<feature type="domain" description="VTT" evidence="7">
    <location>
        <begin position="101"/>
        <end position="216"/>
    </location>
</feature>
<dbReference type="EMBL" id="SGXA01000002">
    <property type="protein sequence ID" value="RZS71126.1"/>
    <property type="molecule type" value="Genomic_DNA"/>
</dbReference>
<dbReference type="PANTHER" id="PTHR12677:SF59">
    <property type="entry name" value="GOLGI APPARATUS MEMBRANE PROTEIN TVP38-RELATED"/>
    <property type="match status" value="1"/>
</dbReference>
<comment type="caution">
    <text evidence="8">The sequence shown here is derived from an EMBL/GenBank/DDBJ whole genome shotgun (WGS) entry which is preliminary data.</text>
</comment>
<evidence type="ECO:0000256" key="4">
    <source>
        <dbReference type="ARBA" id="ARBA00022989"/>
    </source>
</evidence>
<keyword evidence="9" id="KW-1185">Reference proteome</keyword>
<feature type="transmembrane region" description="Helical" evidence="6">
    <location>
        <begin position="116"/>
        <end position="137"/>
    </location>
</feature>
<reference evidence="8 9" key="1">
    <citation type="submission" date="2019-02" db="EMBL/GenBank/DDBJ databases">
        <title>Genomic Encyclopedia of Type Strains, Phase IV (KMG-IV): sequencing the most valuable type-strain genomes for metagenomic binning, comparative biology and taxonomic classification.</title>
        <authorList>
            <person name="Goeker M."/>
        </authorList>
    </citation>
    <scope>NUCLEOTIDE SEQUENCE [LARGE SCALE GENOMIC DNA]</scope>
    <source>
        <strain evidence="8 9">DSM 18116</strain>
    </source>
</reference>
<evidence type="ECO:0000256" key="1">
    <source>
        <dbReference type="ARBA" id="ARBA00004651"/>
    </source>
</evidence>
<evidence type="ECO:0000259" key="7">
    <source>
        <dbReference type="Pfam" id="PF09335"/>
    </source>
</evidence>
<feature type="transmembrane region" description="Helical" evidence="6">
    <location>
        <begin position="85"/>
        <end position="110"/>
    </location>
</feature>
<organism evidence="8 9">
    <name type="scientific">Pseudobacter ginsenosidimutans</name>
    <dbReference type="NCBI Taxonomy" id="661488"/>
    <lineage>
        <taxon>Bacteria</taxon>
        <taxon>Pseudomonadati</taxon>
        <taxon>Bacteroidota</taxon>
        <taxon>Chitinophagia</taxon>
        <taxon>Chitinophagales</taxon>
        <taxon>Chitinophagaceae</taxon>
        <taxon>Pseudobacter</taxon>
    </lineage>
</organism>
<keyword evidence="5 6" id="KW-0472">Membrane</keyword>
<dbReference type="Pfam" id="PF09335">
    <property type="entry name" value="VTT_dom"/>
    <property type="match status" value="1"/>
</dbReference>
<gene>
    <name evidence="8" type="ORF">EV199_3027</name>
</gene>
<name>A0A4Q7MQW0_9BACT</name>
<evidence type="ECO:0000256" key="2">
    <source>
        <dbReference type="ARBA" id="ARBA00022475"/>
    </source>
</evidence>
<evidence type="ECO:0000256" key="5">
    <source>
        <dbReference type="ARBA" id="ARBA00023136"/>
    </source>
</evidence>
<feature type="transmembrane region" description="Helical" evidence="6">
    <location>
        <begin position="193"/>
        <end position="214"/>
    </location>
</feature>
<dbReference type="Proteomes" id="UP000293874">
    <property type="component" value="Unassembled WGS sequence"/>
</dbReference>
<sequence length="258" mass="28641">MNKCESSQANLVTMGNKSLPLDADRQKISKAPLFISILLLAILSGCYFLIPPFQNAIHDAYKVLTSENPERIREWVKQFGFSGPLMLVVMMVVQMFLFVIPNILVMMVAITCYGPFWGSVISLVGVFASSSFGYMIGRYLGRATVNRFIGVKTQERISNFIKDYGVPAIAITRLSSLSNDSLSFVTGMLRMSYVKYILATLGGITPLIVLLALYGRNGKIEKALILIAAVSIVLLVVYIVLDKRKKKRISDLNTSSHR</sequence>
<dbReference type="PANTHER" id="PTHR12677">
    <property type="entry name" value="GOLGI APPARATUS MEMBRANE PROTEIN TVP38-RELATED"/>
    <property type="match status" value="1"/>
</dbReference>
<keyword evidence="4 6" id="KW-1133">Transmembrane helix</keyword>
<evidence type="ECO:0000313" key="8">
    <source>
        <dbReference type="EMBL" id="RZS71126.1"/>
    </source>
</evidence>
<protein>
    <recommendedName>
        <fullName evidence="6">TVP38/TMEM64 family membrane protein</fullName>
    </recommendedName>
</protein>
<dbReference type="AlphaFoldDB" id="A0A4Q7MQW0"/>
<accession>A0A4Q7MQW0</accession>
<dbReference type="InterPro" id="IPR032816">
    <property type="entry name" value="VTT_dom"/>
</dbReference>
<dbReference type="InterPro" id="IPR015414">
    <property type="entry name" value="TMEM64"/>
</dbReference>
<keyword evidence="2 6" id="KW-1003">Cell membrane</keyword>
<evidence type="ECO:0000256" key="3">
    <source>
        <dbReference type="ARBA" id="ARBA00022692"/>
    </source>
</evidence>
<comment type="subcellular location">
    <subcellularLocation>
        <location evidence="1 6">Cell membrane</location>
        <topology evidence="1 6">Multi-pass membrane protein</topology>
    </subcellularLocation>
</comment>
<dbReference type="GO" id="GO:0005886">
    <property type="term" value="C:plasma membrane"/>
    <property type="evidence" value="ECO:0007669"/>
    <property type="project" value="UniProtKB-SubCell"/>
</dbReference>